<dbReference type="EMBL" id="ACPB03037461">
    <property type="status" value="NOT_ANNOTATED_CDS"/>
    <property type="molecule type" value="Genomic_DNA"/>
</dbReference>
<keyword evidence="2" id="KW-0288">FMN</keyword>
<dbReference type="InParanoid" id="T1H9V9"/>
<evidence type="ECO:0000259" key="6">
    <source>
        <dbReference type="Pfam" id="PF00890"/>
    </source>
</evidence>
<evidence type="ECO:0000256" key="4">
    <source>
        <dbReference type="ARBA" id="ARBA00023002"/>
    </source>
</evidence>
<evidence type="ECO:0000256" key="1">
    <source>
        <dbReference type="ARBA" id="ARBA00022630"/>
    </source>
</evidence>
<dbReference type="SUPFAM" id="SSF51905">
    <property type="entry name" value="FAD/NAD(P)-binding domain"/>
    <property type="match status" value="1"/>
</dbReference>
<feature type="domain" description="BFD-like [2Fe-2S]-binding" evidence="7">
    <location>
        <begin position="194"/>
        <end position="233"/>
    </location>
</feature>
<dbReference type="HOGENOM" id="CLU_454412_0_0_1"/>
<keyword evidence="3" id="KW-0274">FAD</keyword>
<dbReference type="EnsemblMetazoa" id="RPRC000813-RA">
    <property type="protein sequence ID" value="RPRC000813-PA"/>
    <property type="gene ID" value="RPRC000813"/>
</dbReference>
<dbReference type="InterPro" id="IPR000447">
    <property type="entry name" value="G3P_DH_FAD-dep"/>
</dbReference>
<dbReference type="GO" id="GO:0004368">
    <property type="term" value="F:glycerol-3-phosphate dehydrogenase (quinone) activity"/>
    <property type="evidence" value="ECO:0007669"/>
    <property type="project" value="InterPro"/>
</dbReference>
<dbReference type="Gene3D" id="3.50.50.60">
    <property type="entry name" value="FAD/NAD(P)-binding domain"/>
    <property type="match status" value="1"/>
</dbReference>
<protein>
    <recommendedName>
        <fullName evidence="10">Glycerol-3-phosphate dehydrogenase</fullName>
    </recommendedName>
</protein>
<dbReference type="GO" id="GO:0046168">
    <property type="term" value="P:glycerol-3-phosphate catabolic process"/>
    <property type="evidence" value="ECO:0007669"/>
    <property type="project" value="TreeGrafter"/>
</dbReference>
<feature type="compositionally biased region" description="Low complexity" evidence="5">
    <location>
        <begin position="145"/>
        <end position="161"/>
    </location>
</feature>
<feature type="region of interest" description="Disordered" evidence="5">
    <location>
        <begin position="139"/>
        <end position="162"/>
    </location>
</feature>
<name>T1H9V9_RHOPR</name>
<dbReference type="NCBIfam" id="NF003719">
    <property type="entry name" value="PRK05329.1-2"/>
    <property type="match status" value="1"/>
</dbReference>
<dbReference type="InterPro" id="IPR036188">
    <property type="entry name" value="FAD/NAD-bd_sf"/>
</dbReference>
<dbReference type="InterPro" id="IPR041854">
    <property type="entry name" value="BFD-like_2Fe2S-bd_dom_sf"/>
</dbReference>
<dbReference type="SUPFAM" id="SSF54373">
    <property type="entry name" value="FAD-linked reductases, C-terminal domain"/>
    <property type="match status" value="1"/>
</dbReference>
<evidence type="ECO:0000256" key="3">
    <source>
        <dbReference type="ARBA" id="ARBA00022827"/>
    </source>
</evidence>
<accession>T1H9V9</accession>
<proteinExistence type="predicted"/>
<dbReference type="eggNOG" id="KOG0042">
    <property type="taxonomic scope" value="Eukaryota"/>
</dbReference>
<feature type="domain" description="FAD-dependent oxidoreductase 2 FAD-binding" evidence="6">
    <location>
        <begin position="235"/>
        <end position="583"/>
    </location>
</feature>
<dbReference type="Gene3D" id="1.10.10.1100">
    <property type="entry name" value="BFD-like [2Fe-2S]-binding domain"/>
    <property type="match status" value="1"/>
</dbReference>
<sequence length="601" mass="64756">MVINRCRKPADADILVPGDTISLIGTTSTRVDYDQIDNMSVTPQEVEILMREGAKLAPMMTQTRILRAYAGVRPLVASDNDPSGRSVSRGIVLLDHAGRDGLEGFVTITGGKLMTYRLMAEWVTDKVCEKLRHSARCTTAERPLPGSSSASTQQPAAATSGTRVFSAPLRGSAIYRHGDRATRVLSGEYADSSLVCECEAVTAGEVRYAVEALKVNNLIDLRRRTRVGMGTCQDGEPVHHPLEALSALASQAPEHPYSLMGEAAVRRWVPEAEALLARCGATMTGSHQQNHLRLTPLGKYRPCWLSPPEIVTREQGKPLAWRAPLIVGIEGFLDFQASIVADALQAQGIAAKSADLHLPALDRLRGNPSEFRAVNIARVLDLPENASALLAELTRLSAHHDVVILPACLGLDTPDAVAMLQSALGKPVSLLPTLPPSLPGVRLHQAMVRRFRQLGGMVMPGDKVERAVLGATEKALYTRNHVDIPLRAQQVVLASGSFFNNGLVAEYDRVVEPVFGFDVHYAALRSDWSREQVLAPQPYRLFGVKTDEKLRPRIKGVTVPGVYAIGAVLAGFDPLAQGCGAGVSLLSTLSVADTLLQGEVA</sequence>
<dbReference type="CDD" id="cd19946">
    <property type="entry name" value="GlpA-like_Fer2_BFD-like"/>
    <property type="match status" value="1"/>
</dbReference>
<evidence type="ECO:0000256" key="2">
    <source>
        <dbReference type="ARBA" id="ARBA00022643"/>
    </source>
</evidence>
<keyword evidence="1" id="KW-0285">Flavoprotein</keyword>
<dbReference type="Pfam" id="PF00890">
    <property type="entry name" value="FAD_binding_2"/>
    <property type="match status" value="1"/>
</dbReference>
<evidence type="ECO:0000313" key="8">
    <source>
        <dbReference type="EnsemblMetazoa" id="RPRC000813-PA"/>
    </source>
</evidence>
<dbReference type="NCBIfam" id="NF003718">
    <property type="entry name" value="PRK05329.1-1"/>
    <property type="match status" value="1"/>
</dbReference>
<keyword evidence="9" id="KW-1185">Reference proteome</keyword>
<dbReference type="PANTHER" id="PTHR11985">
    <property type="entry name" value="GLYCEROL-3-PHOSPHATE DEHYDROGENASE"/>
    <property type="match status" value="1"/>
</dbReference>
<dbReference type="NCBIfam" id="TIGR03378">
    <property type="entry name" value="glycerol3P_GlpB"/>
    <property type="match status" value="1"/>
</dbReference>
<dbReference type="STRING" id="13249.T1H9V9"/>
<dbReference type="InterPro" id="IPR007419">
    <property type="entry name" value="BFD-like_2Fe2S-bd_dom"/>
</dbReference>
<dbReference type="VEuPathDB" id="VectorBase:RPRC000813"/>
<keyword evidence="4" id="KW-0560">Oxidoreductase</keyword>
<dbReference type="PANTHER" id="PTHR11985:SF35">
    <property type="entry name" value="ANAEROBIC GLYCEROL-3-PHOSPHATE DEHYDROGENASE SUBUNIT A"/>
    <property type="match status" value="1"/>
</dbReference>
<evidence type="ECO:0000313" key="9">
    <source>
        <dbReference type="Proteomes" id="UP000015103"/>
    </source>
</evidence>
<evidence type="ECO:0000259" key="7">
    <source>
        <dbReference type="Pfam" id="PF04324"/>
    </source>
</evidence>
<dbReference type="FunFam" id="3.50.50.60:FF:000096">
    <property type="entry name" value="Glycerol-3-phosphate dehydrogenase"/>
    <property type="match status" value="1"/>
</dbReference>
<dbReference type="PROSITE" id="PS00978">
    <property type="entry name" value="FAD_G3PDH_2"/>
    <property type="match status" value="1"/>
</dbReference>
<dbReference type="Pfam" id="PF04324">
    <property type="entry name" value="Fer2_BFD"/>
    <property type="match status" value="1"/>
</dbReference>
<reference evidence="8" key="1">
    <citation type="submission" date="2015-05" db="UniProtKB">
        <authorList>
            <consortium name="EnsemblMetazoa"/>
        </authorList>
    </citation>
    <scope>IDENTIFICATION</scope>
</reference>
<organism evidence="8 9">
    <name type="scientific">Rhodnius prolixus</name>
    <name type="common">Triatomid bug</name>
    <dbReference type="NCBI Taxonomy" id="13249"/>
    <lineage>
        <taxon>Eukaryota</taxon>
        <taxon>Metazoa</taxon>
        <taxon>Ecdysozoa</taxon>
        <taxon>Arthropoda</taxon>
        <taxon>Hexapoda</taxon>
        <taxon>Insecta</taxon>
        <taxon>Pterygota</taxon>
        <taxon>Neoptera</taxon>
        <taxon>Paraneoptera</taxon>
        <taxon>Hemiptera</taxon>
        <taxon>Heteroptera</taxon>
        <taxon>Panheteroptera</taxon>
        <taxon>Cimicomorpha</taxon>
        <taxon>Reduviidae</taxon>
        <taxon>Triatominae</taxon>
        <taxon>Rhodnius</taxon>
    </lineage>
</organism>
<dbReference type="Gene3D" id="3.30.9.10">
    <property type="entry name" value="D-Amino Acid Oxidase, subunit A, domain 2"/>
    <property type="match status" value="1"/>
</dbReference>
<dbReference type="InterPro" id="IPR003953">
    <property type="entry name" value="FAD-dep_OxRdtase_2_FAD-bd"/>
</dbReference>
<evidence type="ECO:0000256" key="5">
    <source>
        <dbReference type="SAM" id="MobiDB-lite"/>
    </source>
</evidence>
<dbReference type="AlphaFoldDB" id="T1H9V9"/>
<dbReference type="InterPro" id="IPR009158">
    <property type="entry name" value="G3P_DH_GlpB_su"/>
</dbReference>
<evidence type="ECO:0008006" key="10">
    <source>
        <dbReference type="Google" id="ProtNLM"/>
    </source>
</evidence>
<dbReference type="Proteomes" id="UP000015103">
    <property type="component" value="Unassembled WGS sequence"/>
</dbReference>